<dbReference type="PANTHER" id="PTHR43763:SF6">
    <property type="entry name" value="XAA-PRO AMINOPEPTIDASE 1"/>
    <property type="match status" value="1"/>
</dbReference>
<dbReference type="Gene3D" id="3.90.230.10">
    <property type="entry name" value="Creatinase/methionine aminopeptidase superfamily"/>
    <property type="match status" value="1"/>
</dbReference>
<keyword evidence="2" id="KW-0479">Metal-binding</keyword>
<dbReference type="GO" id="GO:0046872">
    <property type="term" value="F:metal ion binding"/>
    <property type="evidence" value="ECO:0007669"/>
    <property type="project" value="UniProtKB-KW"/>
</dbReference>
<dbReference type="Pfam" id="PF00557">
    <property type="entry name" value="Peptidase_M24"/>
    <property type="match status" value="1"/>
</dbReference>
<dbReference type="Pfam" id="PF16189">
    <property type="entry name" value="Creatinase_N_2"/>
    <property type="match status" value="1"/>
</dbReference>
<dbReference type="InterPro" id="IPR036005">
    <property type="entry name" value="Creatinase/aminopeptidase-like"/>
</dbReference>
<keyword evidence="7" id="KW-0031">Aminopeptidase</keyword>
<dbReference type="InterPro" id="IPR033740">
    <property type="entry name" value="Pept_M24B"/>
</dbReference>
<evidence type="ECO:0000256" key="1">
    <source>
        <dbReference type="ARBA" id="ARBA00008766"/>
    </source>
</evidence>
<feature type="domain" description="Peptidase M24 C-terminal" evidence="6">
    <location>
        <begin position="538"/>
        <end position="597"/>
    </location>
</feature>
<dbReference type="Pfam" id="PF01321">
    <property type="entry name" value="Creatinase_N"/>
    <property type="match status" value="1"/>
</dbReference>
<feature type="domain" description="Peptidase M24" evidence="4">
    <location>
        <begin position="319"/>
        <end position="532"/>
    </location>
</feature>
<dbReference type="CDD" id="cd01085">
    <property type="entry name" value="APP"/>
    <property type="match status" value="1"/>
</dbReference>
<comment type="caution">
    <text evidence="7">The sequence shown here is derived from an EMBL/GenBank/DDBJ whole genome shotgun (WGS) entry which is preliminary data.</text>
</comment>
<dbReference type="SUPFAM" id="SSF53092">
    <property type="entry name" value="Creatinase/prolidase N-terminal domain"/>
    <property type="match status" value="1"/>
</dbReference>
<name>A0A3D9HSS7_9PROT</name>
<dbReference type="RefSeq" id="WP_115936080.1">
    <property type="nucleotide sequence ID" value="NZ_QRDW01000002.1"/>
</dbReference>
<dbReference type="InterPro" id="IPR032416">
    <property type="entry name" value="Peptidase_M24_C"/>
</dbReference>
<comment type="similarity">
    <text evidence="1">Belongs to the peptidase M24B family.</text>
</comment>
<dbReference type="OrthoDB" id="9806388at2"/>
<dbReference type="InterPro" id="IPR029149">
    <property type="entry name" value="Creatin/AminoP/Spt16_N"/>
</dbReference>
<feature type="domain" description="Creatinase N-terminal" evidence="5">
    <location>
        <begin position="14"/>
        <end position="133"/>
    </location>
</feature>
<dbReference type="GO" id="GO:0070006">
    <property type="term" value="F:metalloaminopeptidase activity"/>
    <property type="evidence" value="ECO:0007669"/>
    <property type="project" value="InterPro"/>
</dbReference>
<proteinExistence type="inferred from homology"/>
<accession>A0A3D9HSS7</accession>
<keyword evidence="7" id="KW-0645">Protease</keyword>
<sequence length="599" mass="66569">MSEPQHPDSITGTRLAALRAELSARQLSGFVIPRFDAHQGEYIAPHDERLAWLTGFTGSAGLAIVTMEKAVLFIDGRYTVQAADECDPDWIRFRHLQEAPPENWIAENLQTGDRLGFDPMLIPPAWQKRFLNASDSVSAHLIAVEGNPVDAVWKDQPRRPQGSIFPLSPEQTGNSVAAKASLIAGKLRDKGVDLLVETQPDNIGWLLNLRGSDADYIPVPHSFLLLDSDGALEWFVDPAKLPQDRSGFELTEVDMRGPDLFLPRLAERSASSHRVWIDPDYSPYAAEMAVHHAGGEILSERNPITMQKAVKNEAELAGMRRTHLEDAIAWCEFLAELNDLVTRGINVTERQAEAMIERQRKERPGYLNPSFHTISASGPHGALCHYAATRESDRVLSLDEIYLVDSGGQYADGTTDATRTFYFGSNPAAEYAKLYTLVLKGFIALSTLRFPKGTQGHHIDAVARRPLWEHGLDYDHGTGHGVGHCLSVHEQPQRIGKPHNPVDLRPGMVVTIEPGYYRGGAFGIRIENEVEIVQEMDGFMAFRPLTLIPIQSRLIDWSLLDLAEIRWLNRYHANVRDALAGKLSVRASAWLAKETAPKG</sequence>
<evidence type="ECO:0000313" key="7">
    <source>
        <dbReference type="EMBL" id="RED52554.1"/>
    </source>
</evidence>
<evidence type="ECO:0000256" key="3">
    <source>
        <dbReference type="ARBA" id="ARBA00022801"/>
    </source>
</evidence>
<dbReference type="InterPro" id="IPR000994">
    <property type="entry name" value="Pept_M24"/>
</dbReference>
<keyword evidence="8" id="KW-1185">Reference proteome</keyword>
<evidence type="ECO:0000256" key="2">
    <source>
        <dbReference type="ARBA" id="ARBA00022723"/>
    </source>
</evidence>
<dbReference type="SUPFAM" id="SSF55920">
    <property type="entry name" value="Creatinase/aminopeptidase"/>
    <property type="match status" value="1"/>
</dbReference>
<dbReference type="Pfam" id="PF16188">
    <property type="entry name" value="Peptidase_M24_C"/>
    <property type="match status" value="1"/>
</dbReference>
<organism evidence="7 8">
    <name type="scientific">Aestuariispira insulae</name>
    <dbReference type="NCBI Taxonomy" id="1461337"/>
    <lineage>
        <taxon>Bacteria</taxon>
        <taxon>Pseudomonadati</taxon>
        <taxon>Pseudomonadota</taxon>
        <taxon>Alphaproteobacteria</taxon>
        <taxon>Rhodospirillales</taxon>
        <taxon>Kiloniellaceae</taxon>
        <taxon>Aestuariispira</taxon>
    </lineage>
</organism>
<dbReference type="AlphaFoldDB" id="A0A3D9HSS7"/>
<dbReference type="EMBL" id="QRDW01000002">
    <property type="protein sequence ID" value="RED52554.1"/>
    <property type="molecule type" value="Genomic_DNA"/>
</dbReference>
<protein>
    <submittedName>
        <fullName evidence="7">Xaa-Pro aminopeptidase</fullName>
    </submittedName>
</protein>
<dbReference type="InterPro" id="IPR050422">
    <property type="entry name" value="X-Pro_aminopeptidase_P"/>
</dbReference>
<dbReference type="Proteomes" id="UP000256845">
    <property type="component" value="Unassembled WGS sequence"/>
</dbReference>
<gene>
    <name evidence="7" type="ORF">DFP90_102577</name>
</gene>
<keyword evidence="3" id="KW-0378">Hydrolase</keyword>
<dbReference type="Gene3D" id="3.40.350.10">
    <property type="entry name" value="Creatinase/prolidase N-terminal domain"/>
    <property type="match status" value="2"/>
</dbReference>
<evidence type="ECO:0000259" key="5">
    <source>
        <dbReference type="Pfam" id="PF01321"/>
    </source>
</evidence>
<dbReference type="PANTHER" id="PTHR43763">
    <property type="entry name" value="XAA-PRO AMINOPEPTIDASE 1"/>
    <property type="match status" value="1"/>
</dbReference>
<evidence type="ECO:0000259" key="4">
    <source>
        <dbReference type="Pfam" id="PF00557"/>
    </source>
</evidence>
<dbReference type="InterPro" id="IPR000587">
    <property type="entry name" value="Creatinase_N"/>
</dbReference>
<evidence type="ECO:0000313" key="8">
    <source>
        <dbReference type="Proteomes" id="UP000256845"/>
    </source>
</evidence>
<evidence type="ECO:0000259" key="6">
    <source>
        <dbReference type="Pfam" id="PF16188"/>
    </source>
</evidence>
<reference evidence="7 8" key="1">
    <citation type="submission" date="2018-07" db="EMBL/GenBank/DDBJ databases">
        <title>Genomic Encyclopedia of Type Strains, Phase III (KMG-III): the genomes of soil and plant-associated and newly described type strains.</title>
        <authorList>
            <person name="Whitman W."/>
        </authorList>
    </citation>
    <scope>NUCLEOTIDE SEQUENCE [LARGE SCALE GENOMIC DNA]</scope>
    <source>
        <strain evidence="7 8">CECT 8488</strain>
    </source>
</reference>
<dbReference type="GO" id="GO:0005737">
    <property type="term" value="C:cytoplasm"/>
    <property type="evidence" value="ECO:0007669"/>
    <property type="project" value="UniProtKB-ARBA"/>
</dbReference>
<dbReference type="FunFam" id="3.90.230.10:FF:000009">
    <property type="entry name" value="xaa-Pro aminopeptidase 2"/>
    <property type="match status" value="1"/>
</dbReference>